<proteinExistence type="predicted"/>
<dbReference type="EMBL" id="JH816232">
    <property type="protein sequence ID" value="EKC28592.1"/>
    <property type="molecule type" value="Genomic_DNA"/>
</dbReference>
<sequence length="98" mass="10654">MDMGTGPEIGIEQVSMEICDALGEACGTLLSFQLYCPSGYHCCDTDLSSCCATGYICAGSSCISIAYVISYNVPTEYFFKIFMILGIRVLFLDKISED</sequence>
<gene>
    <name evidence="1" type="ORF">CGI_10001419</name>
</gene>
<protein>
    <submittedName>
        <fullName evidence="1">Uncharacterized protein</fullName>
    </submittedName>
</protein>
<organism evidence="1">
    <name type="scientific">Magallana gigas</name>
    <name type="common">Pacific oyster</name>
    <name type="synonym">Crassostrea gigas</name>
    <dbReference type="NCBI Taxonomy" id="29159"/>
    <lineage>
        <taxon>Eukaryota</taxon>
        <taxon>Metazoa</taxon>
        <taxon>Spiralia</taxon>
        <taxon>Lophotrochozoa</taxon>
        <taxon>Mollusca</taxon>
        <taxon>Bivalvia</taxon>
        <taxon>Autobranchia</taxon>
        <taxon>Pteriomorphia</taxon>
        <taxon>Ostreida</taxon>
        <taxon>Ostreoidea</taxon>
        <taxon>Ostreidae</taxon>
        <taxon>Magallana</taxon>
    </lineage>
</organism>
<dbReference type="AlphaFoldDB" id="K1PW92"/>
<name>K1PW92_MAGGI</name>
<dbReference type="HOGENOM" id="CLU_2335633_0_0_1"/>
<accession>K1PW92</accession>
<dbReference type="InParanoid" id="K1PW92"/>
<reference evidence="1" key="1">
    <citation type="journal article" date="2012" name="Nature">
        <title>The oyster genome reveals stress adaptation and complexity of shell formation.</title>
        <authorList>
            <person name="Zhang G."/>
            <person name="Fang X."/>
            <person name="Guo X."/>
            <person name="Li L."/>
            <person name="Luo R."/>
            <person name="Xu F."/>
            <person name="Yang P."/>
            <person name="Zhang L."/>
            <person name="Wang X."/>
            <person name="Qi H."/>
            <person name="Xiong Z."/>
            <person name="Que H."/>
            <person name="Xie Y."/>
            <person name="Holland P.W."/>
            <person name="Paps J."/>
            <person name="Zhu Y."/>
            <person name="Wu F."/>
            <person name="Chen Y."/>
            <person name="Wang J."/>
            <person name="Peng C."/>
            <person name="Meng J."/>
            <person name="Yang L."/>
            <person name="Liu J."/>
            <person name="Wen B."/>
            <person name="Zhang N."/>
            <person name="Huang Z."/>
            <person name="Zhu Q."/>
            <person name="Feng Y."/>
            <person name="Mount A."/>
            <person name="Hedgecock D."/>
            <person name="Xu Z."/>
            <person name="Liu Y."/>
            <person name="Domazet-Loso T."/>
            <person name="Du Y."/>
            <person name="Sun X."/>
            <person name="Zhang S."/>
            <person name="Liu B."/>
            <person name="Cheng P."/>
            <person name="Jiang X."/>
            <person name="Li J."/>
            <person name="Fan D."/>
            <person name="Wang W."/>
            <person name="Fu W."/>
            <person name="Wang T."/>
            <person name="Wang B."/>
            <person name="Zhang J."/>
            <person name="Peng Z."/>
            <person name="Li Y."/>
            <person name="Li N."/>
            <person name="Wang J."/>
            <person name="Chen M."/>
            <person name="He Y."/>
            <person name="Tan F."/>
            <person name="Song X."/>
            <person name="Zheng Q."/>
            <person name="Huang R."/>
            <person name="Yang H."/>
            <person name="Du X."/>
            <person name="Chen L."/>
            <person name="Yang M."/>
            <person name="Gaffney P.M."/>
            <person name="Wang S."/>
            <person name="Luo L."/>
            <person name="She Z."/>
            <person name="Ming Y."/>
            <person name="Huang W."/>
            <person name="Zhang S."/>
            <person name="Huang B."/>
            <person name="Zhang Y."/>
            <person name="Qu T."/>
            <person name="Ni P."/>
            <person name="Miao G."/>
            <person name="Wang J."/>
            <person name="Wang Q."/>
            <person name="Steinberg C.E."/>
            <person name="Wang H."/>
            <person name="Li N."/>
            <person name="Qian L."/>
            <person name="Zhang G."/>
            <person name="Li Y."/>
            <person name="Yang H."/>
            <person name="Liu X."/>
            <person name="Wang J."/>
            <person name="Yin Y."/>
            <person name="Wang J."/>
        </authorList>
    </citation>
    <scope>NUCLEOTIDE SEQUENCE [LARGE SCALE GENOMIC DNA]</scope>
    <source>
        <strain evidence="1">05x7-T-G4-1.051#20</strain>
    </source>
</reference>
<evidence type="ECO:0000313" key="1">
    <source>
        <dbReference type="EMBL" id="EKC28592.1"/>
    </source>
</evidence>